<dbReference type="Proteomes" id="UP000827976">
    <property type="component" value="Chromosome 14"/>
</dbReference>
<comment type="caution">
    <text evidence="1">The sequence shown here is derived from an EMBL/GenBank/DDBJ whole genome shotgun (WGS) entry which is preliminary data.</text>
</comment>
<reference evidence="2" key="1">
    <citation type="journal article" date="2022" name="Nat. Commun.">
        <title>Chromosome evolution and the genetic basis of agronomically important traits in greater yam.</title>
        <authorList>
            <person name="Bredeson J.V."/>
            <person name="Lyons J.B."/>
            <person name="Oniyinde I.O."/>
            <person name="Okereke N.R."/>
            <person name="Kolade O."/>
            <person name="Nnabue I."/>
            <person name="Nwadili C.O."/>
            <person name="Hribova E."/>
            <person name="Parker M."/>
            <person name="Nwogha J."/>
            <person name="Shu S."/>
            <person name="Carlson J."/>
            <person name="Kariba R."/>
            <person name="Muthemba S."/>
            <person name="Knop K."/>
            <person name="Barton G.J."/>
            <person name="Sherwood A.V."/>
            <person name="Lopez-Montes A."/>
            <person name="Asiedu R."/>
            <person name="Jamnadass R."/>
            <person name="Muchugi A."/>
            <person name="Goodstein D."/>
            <person name="Egesi C.N."/>
            <person name="Featherston J."/>
            <person name="Asfaw A."/>
            <person name="Simpson G.G."/>
            <person name="Dolezel J."/>
            <person name="Hendre P.S."/>
            <person name="Van Deynze A."/>
            <person name="Kumar P.L."/>
            <person name="Obidiegwu J.E."/>
            <person name="Bhattacharjee R."/>
            <person name="Rokhsar D.S."/>
        </authorList>
    </citation>
    <scope>NUCLEOTIDE SEQUENCE [LARGE SCALE GENOMIC DNA]</scope>
    <source>
        <strain evidence="2">cv. TDa95/00328</strain>
    </source>
</reference>
<organism evidence="1 2">
    <name type="scientific">Dioscorea alata</name>
    <name type="common">Purple yam</name>
    <dbReference type="NCBI Taxonomy" id="55571"/>
    <lineage>
        <taxon>Eukaryota</taxon>
        <taxon>Viridiplantae</taxon>
        <taxon>Streptophyta</taxon>
        <taxon>Embryophyta</taxon>
        <taxon>Tracheophyta</taxon>
        <taxon>Spermatophyta</taxon>
        <taxon>Magnoliopsida</taxon>
        <taxon>Liliopsida</taxon>
        <taxon>Dioscoreales</taxon>
        <taxon>Dioscoreaceae</taxon>
        <taxon>Dioscorea</taxon>
    </lineage>
</organism>
<evidence type="ECO:0000313" key="1">
    <source>
        <dbReference type="EMBL" id="KAH7663558.1"/>
    </source>
</evidence>
<keyword evidence="2" id="KW-1185">Reference proteome</keyword>
<gene>
    <name evidence="1" type="ORF">IHE45_14G063700</name>
</gene>
<name>A0ACB7US63_DIOAL</name>
<protein>
    <submittedName>
        <fullName evidence="1">Uncharacterized protein</fullName>
    </submittedName>
</protein>
<proteinExistence type="predicted"/>
<sequence>MSKATESLLNGGYIAVANPANQVHPSPSLRRFRKALKAVVFISVALCLATVVVWHVLRPKPIKVYISSATLTQFALTETNSLNYNLSLSLLFKNPNSKGHIKYKWMHASSYYHGESLGWIPIHSFERGCRSMVTVNTVFTGTKNMSIRGSQLEEIHRDMMEGLFDVDVKVYAWLKYKIKFFKTKHRMAKIKCELEGMVLEGKRTSENGGFEGTRCEVHM</sequence>
<dbReference type="EMBL" id="CM037024">
    <property type="protein sequence ID" value="KAH7663558.1"/>
    <property type="molecule type" value="Genomic_DNA"/>
</dbReference>
<evidence type="ECO:0000313" key="2">
    <source>
        <dbReference type="Proteomes" id="UP000827976"/>
    </source>
</evidence>
<accession>A0ACB7US63</accession>